<proteinExistence type="predicted"/>
<accession>A0A8H6XL17</accession>
<feature type="compositionally biased region" description="Basic and acidic residues" evidence="1">
    <location>
        <begin position="48"/>
        <end position="60"/>
    </location>
</feature>
<organism evidence="2 3">
    <name type="scientific">Mycena venus</name>
    <dbReference type="NCBI Taxonomy" id="2733690"/>
    <lineage>
        <taxon>Eukaryota</taxon>
        <taxon>Fungi</taxon>
        <taxon>Dikarya</taxon>
        <taxon>Basidiomycota</taxon>
        <taxon>Agaricomycotina</taxon>
        <taxon>Agaricomycetes</taxon>
        <taxon>Agaricomycetidae</taxon>
        <taxon>Agaricales</taxon>
        <taxon>Marasmiineae</taxon>
        <taxon>Mycenaceae</taxon>
        <taxon>Mycena</taxon>
    </lineage>
</organism>
<name>A0A8H6XL17_9AGAR</name>
<dbReference type="EMBL" id="JACAZI010000017">
    <property type="protein sequence ID" value="KAF7342412.1"/>
    <property type="molecule type" value="Genomic_DNA"/>
</dbReference>
<evidence type="ECO:0000313" key="3">
    <source>
        <dbReference type="Proteomes" id="UP000620124"/>
    </source>
</evidence>
<protein>
    <submittedName>
        <fullName evidence="2">Uncharacterized protein</fullName>
    </submittedName>
</protein>
<keyword evidence="3" id="KW-1185">Reference proteome</keyword>
<dbReference type="AlphaFoldDB" id="A0A8H6XL17"/>
<sequence>MRNKPVSIWDLEAAAATHRQAKSFRKCVYIALPKNSINLPLSSPAEDAATREDDQPAWERMEEDEEDLPQSSFNSTLKKEPSPKNPSACKAKTSELDDVPQAGPIDDALRLHVNMTRPSSNRHWWPIHPIEPYATAQKIVSTIQRQLHRIQNQSAGALNTEGILNLVEFDMIPEIAFILGFPEEFVAQTAPPKKFCIGPNGLEPIIHVLCHLRRFLFLGPNFDLSTALVVCWVEEVDKYGAAIYSALFSFRIGVERDEYDPSQFVLMRKIMRVNSAMFPEAEESERFTVLGLSVWSDKPESFAARLAVDFELDGEGRISNNNCLRLGRHGLDGFMYLVDDILDVLPINHDSYIHCHEYEADSL</sequence>
<comment type="caution">
    <text evidence="2">The sequence shown here is derived from an EMBL/GenBank/DDBJ whole genome shotgun (WGS) entry which is preliminary data.</text>
</comment>
<feature type="region of interest" description="Disordered" evidence="1">
    <location>
        <begin position="40"/>
        <end position="103"/>
    </location>
</feature>
<evidence type="ECO:0000256" key="1">
    <source>
        <dbReference type="SAM" id="MobiDB-lite"/>
    </source>
</evidence>
<reference evidence="2" key="1">
    <citation type="submission" date="2020-05" db="EMBL/GenBank/DDBJ databases">
        <title>Mycena genomes resolve the evolution of fungal bioluminescence.</title>
        <authorList>
            <person name="Tsai I.J."/>
        </authorList>
    </citation>
    <scope>NUCLEOTIDE SEQUENCE</scope>
    <source>
        <strain evidence="2">CCC161011</strain>
    </source>
</reference>
<evidence type="ECO:0000313" key="2">
    <source>
        <dbReference type="EMBL" id="KAF7342412.1"/>
    </source>
</evidence>
<gene>
    <name evidence="2" type="ORF">MVEN_01830200</name>
</gene>
<dbReference type="OrthoDB" id="3043211at2759"/>
<dbReference type="Proteomes" id="UP000620124">
    <property type="component" value="Unassembled WGS sequence"/>
</dbReference>